<reference evidence="16 17" key="1">
    <citation type="journal article" date="2013" name="BMC Genomics">
        <title>High quality de novo sequencing and assembly of the Saccharomyces arboricolus genome.</title>
        <authorList>
            <person name="Liti G."/>
            <person name="Nguyen Ba A.N."/>
            <person name="Blythe M."/>
            <person name="Mueller C.A."/>
            <person name="Bergstroem A."/>
            <person name="Cubillos F.A."/>
            <person name="Dafhnis-Calas F."/>
            <person name="Khoshraftar S."/>
            <person name="Malla S."/>
            <person name="Mehta N."/>
            <person name="Siow C.C."/>
            <person name="Warringer J."/>
            <person name="Moses A.M."/>
            <person name="Louis E.J."/>
            <person name="Nieduszynski C.A."/>
        </authorList>
    </citation>
    <scope>NUCLEOTIDE SEQUENCE [LARGE SCALE GENOMIC DNA]</scope>
    <source>
        <strain evidence="17">H-6 / AS 2.3317 / CBS 10644</strain>
    </source>
</reference>
<sequence>MSASLINRSLKNIRNELEFLKESNVISDAIFILVNSKLPEKWDANSMISDNAATEEYVEALYDFEAQQDGDLSLRKGDKIQVLERVSPDWYRGKANNKVGIFPANYVKPAFTRSASPESEEASLSTKSRPSVPPPSYEPAVSQYPSQGPAPFAPPMGYVQAPPSQQQAPLPYPPSFTNYYQQPQQQYVPAPQQMPVQTQPQQQQQQQGSAASSAFKSFGSKLGNAAIFGAGSAIGSDIVNSIF</sequence>
<keyword evidence="8" id="KW-0007">Acetylation</keyword>
<feature type="domain" description="SH3" evidence="15">
    <location>
        <begin position="53"/>
        <end position="112"/>
    </location>
</feature>
<dbReference type="Pfam" id="PF00018">
    <property type="entry name" value="SH3_1"/>
    <property type="match status" value="1"/>
</dbReference>
<dbReference type="PROSITE" id="PS50002">
    <property type="entry name" value="SH3"/>
    <property type="match status" value="1"/>
</dbReference>
<dbReference type="HOGENOM" id="CLU_064525_2_0_1"/>
<keyword evidence="6" id="KW-0597">Phosphoprotein</keyword>
<feature type="compositionally biased region" description="Low complexity" evidence="14">
    <location>
        <begin position="160"/>
        <end position="169"/>
    </location>
</feature>
<dbReference type="GO" id="GO:0034316">
    <property type="term" value="P:negative regulation of Arp2/3 complex-mediated actin nucleation"/>
    <property type="evidence" value="ECO:0007669"/>
    <property type="project" value="UniProtKB-ARBA"/>
</dbReference>
<evidence type="ECO:0000256" key="12">
    <source>
        <dbReference type="ARBA" id="ARBA00065111"/>
    </source>
</evidence>
<comment type="subcellular location">
    <subcellularLocation>
        <location evidence="2">Cytoplasm</location>
        <location evidence="2">Cytoskeleton</location>
        <location evidence="2">Actin patch</location>
    </subcellularLocation>
    <subcellularLocation>
        <location evidence="1">Nucleus</location>
    </subcellularLocation>
</comment>
<dbReference type="InterPro" id="IPR001452">
    <property type="entry name" value="SH3_domain"/>
</dbReference>
<keyword evidence="9" id="KW-0206">Cytoskeleton</keyword>
<evidence type="ECO:0000256" key="3">
    <source>
        <dbReference type="ARBA" id="ARBA00022443"/>
    </source>
</evidence>
<evidence type="ECO:0000256" key="9">
    <source>
        <dbReference type="ARBA" id="ARBA00023212"/>
    </source>
</evidence>
<dbReference type="Proteomes" id="UP000006968">
    <property type="component" value="Chromosome VII"/>
</dbReference>
<accession>J8PNH0</accession>
<dbReference type="OrthoDB" id="6250593at2759"/>
<dbReference type="PRINTS" id="PR00452">
    <property type="entry name" value="SH3DOMAIN"/>
</dbReference>
<evidence type="ECO:0000256" key="4">
    <source>
        <dbReference type="ARBA" id="ARBA00022490"/>
    </source>
</evidence>
<keyword evidence="10" id="KW-0539">Nucleus</keyword>
<proteinExistence type="inferred from homology"/>
<evidence type="ECO:0000313" key="16">
    <source>
        <dbReference type="EMBL" id="EJS43640.1"/>
    </source>
</evidence>
<feature type="region of interest" description="Disordered" evidence="14">
    <location>
        <begin position="192"/>
        <end position="212"/>
    </location>
</feature>
<evidence type="ECO:0000256" key="2">
    <source>
        <dbReference type="ARBA" id="ARBA00004134"/>
    </source>
</evidence>
<dbReference type="GO" id="GO:0005634">
    <property type="term" value="C:nucleus"/>
    <property type="evidence" value="ECO:0007669"/>
    <property type="project" value="UniProtKB-SubCell"/>
</dbReference>
<dbReference type="GO" id="GO:0030479">
    <property type="term" value="C:actin cortical patch"/>
    <property type="evidence" value="ECO:0007669"/>
    <property type="project" value="UniProtKB-SubCell"/>
</dbReference>
<keyword evidence="7" id="KW-0832">Ubl conjugation</keyword>
<evidence type="ECO:0000313" key="17">
    <source>
        <dbReference type="Proteomes" id="UP000006968"/>
    </source>
</evidence>
<organism evidence="16 17">
    <name type="scientific">Saccharomyces arboricola (strain H-6 / AS 2.3317 / CBS 10644)</name>
    <name type="common">Yeast</name>
    <dbReference type="NCBI Taxonomy" id="1160507"/>
    <lineage>
        <taxon>Eukaryota</taxon>
        <taxon>Fungi</taxon>
        <taxon>Dikarya</taxon>
        <taxon>Ascomycota</taxon>
        <taxon>Saccharomycotina</taxon>
        <taxon>Saccharomycetes</taxon>
        <taxon>Saccharomycetales</taxon>
        <taxon>Saccharomycetaceae</taxon>
        <taxon>Saccharomyces</taxon>
    </lineage>
</organism>
<feature type="compositionally biased region" description="Low complexity" evidence="14">
    <location>
        <begin position="116"/>
        <end position="125"/>
    </location>
</feature>
<dbReference type="PANTHER" id="PTHR45929">
    <property type="entry name" value="JAK PATHWAY SIGNAL TRANSDUCTION ADAPTOR MOLECULE"/>
    <property type="match status" value="1"/>
</dbReference>
<evidence type="ECO:0000256" key="13">
    <source>
        <dbReference type="PROSITE-ProRule" id="PRU00192"/>
    </source>
</evidence>
<keyword evidence="5" id="KW-1017">Isopeptide bond</keyword>
<dbReference type="FunFam" id="2.30.30.40:FF:000274">
    <property type="entry name" value="[PSI+] inducibility protein 3"/>
    <property type="match status" value="1"/>
</dbReference>
<evidence type="ECO:0000256" key="5">
    <source>
        <dbReference type="ARBA" id="ARBA00022499"/>
    </source>
</evidence>
<comment type="similarity">
    <text evidence="11">Belongs to the LSB1 family.</text>
</comment>
<dbReference type="PANTHER" id="PTHR45929:SF7">
    <property type="entry name" value="LAS SEVENTEEN-BINDING PROTEIN 1"/>
    <property type="match status" value="1"/>
</dbReference>
<evidence type="ECO:0000256" key="6">
    <source>
        <dbReference type="ARBA" id="ARBA00022553"/>
    </source>
</evidence>
<name>J8PNH0_SACAR</name>
<keyword evidence="4" id="KW-0963">Cytoplasm</keyword>
<gene>
    <name evidence="16" type="ORF">SU7_1284</name>
</gene>
<dbReference type="InterPro" id="IPR050670">
    <property type="entry name" value="STAM"/>
</dbReference>
<protein>
    <submittedName>
        <fullName evidence="16">Lsb1p</fullName>
    </submittedName>
</protein>
<keyword evidence="17" id="KW-1185">Reference proteome</keyword>
<dbReference type="InterPro" id="IPR036028">
    <property type="entry name" value="SH3-like_dom_sf"/>
</dbReference>
<evidence type="ECO:0000256" key="7">
    <source>
        <dbReference type="ARBA" id="ARBA00022843"/>
    </source>
</evidence>
<feature type="region of interest" description="Disordered" evidence="14">
    <location>
        <begin position="116"/>
        <end position="176"/>
    </location>
</feature>
<keyword evidence="3 13" id="KW-0728">SH3 domain</keyword>
<dbReference type="SMART" id="SM00326">
    <property type="entry name" value="SH3"/>
    <property type="match status" value="1"/>
</dbReference>
<comment type="caution">
    <text evidence="16">The sequence shown here is derived from an EMBL/GenBank/DDBJ whole genome shotgun (WGS) entry which is preliminary data.</text>
</comment>
<dbReference type="EMBL" id="ALIE01000088">
    <property type="protein sequence ID" value="EJS43640.1"/>
    <property type="molecule type" value="Genomic_DNA"/>
</dbReference>
<dbReference type="AlphaFoldDB" id="J8PNH0"/>
<dbReference type="SUPFAM" id="SSF50044">
    <property type="entry name" value="SH3-domain"/>
    <property type="match status" value="1"/>
</dbReference>
<comment type="subunit">
    <text evidence="12">Interacts with LAS17, RSP5 and SUP35.</text>
</comment>
<evidence type="ECO:0000259" key="15">
    <source>
        <dbReference type="PROSITE" id="PS50002"/>
    </source>
</evidence>
<evidence type="ECO:0000256" key="1">
    <source>
        <dbReference type="ARBA" id="ARBA00004123"/>
    </source>
</evidence>
<dbReference type="Gene3D" id="2.30.30.40">
    <property type="entry name" value="SH3 Domains"/>
    <property type="match status" value="1"/>
</dbReference>
<evidence type="ECO:0000256" key="8">
    <source>
        <dbReference type="ARBA" id="ARBA00022990"/>
    </source>
</evidence>
<evidence type="ECO:0000256" key="11">
    <source>
        <dbReference type="ARBA" id="ARBA00061599"/>
    </source>
</evidence>
<evidence type="ECO:0000256" key="14">
    <source>
        <dbReference type="SAM" id="MobiDB-lite"/>
    </source>
</evidence>
<dbReference type="PRINTS" id="PR00499">
    <property type="entry name" value="P67PHOX"/>
</dbReference>
<evidence type="ECO:0000256" key="10">
    <source>
        <dbReference type="ARBA" id="ARBA00023242"/>
    </source>
</evidence>